<dbReference type="GO" id="GO:0005886">
    <property type="term" value="C:plasma membrane"/>
    <property type="evidence" value="ECO:0007669"/>
    <property type="project" value="UniProtKB-SubCell"/>
</dbReference>
<protein>
    <submittedName>
        <fullName evidence="11">Na+/H+ antiporter NhaC</fullName>
    </submittedName>
</protein>
<feature type="transmembrane region" description="Helical" evidence="9">
    <location>
        <begin position="12"/>
        <end position="33"/>
    </location>
</feature>
<feature type="transmembrane region" description="Helical" evidence="9">
    <location>
        <begin position="335"/>
        <end position="354"/>
    </location>
</feature>
<evidence type="ECO:0000256" key="4">
    <source>
        <dbReference type="ARBA" id="ARBA00022475"/>
    </source>
</evidence>
<reference evidence="11 12" key="1">
    <citation type="submission" date="2019-05" db="EMBL/GenBank/DDBJ databases">
        <title>Colwellia ponticola sp. nov., isolated from seawater.</title>
        <authorList>
            <person name="Yoon J.-H."/>
        </authorList>
    </citation>
    <scope>NUCLEOTIDE SEQUENCE [LARGE SCALE GENOMIC DNA]</scope>
    <source>
        <strain evidence="11 12">OISW-25</strain>
    </source>
</reference>
<dbReference type="PANTHER" id="PTHR33451:SF3">
    <property type="entry name" value="MALATE-2H(+)_NA(+)-LACTATE ANTIPORTER"/>
    <property type="match status" value="1"/>
</dbReference>
<organism evidence="11 12">
    <name type="scientific">Colwellia ponticola</name>
    <dbReference type="NCBI Taxonomy" id="2304625"/>
    <lineage>
        <taxon>Bacteria</taxon>
        <taxon>Pseudomonadati</taxon>
        <taxon>Pseudomonadota</taxon>
        <taxon>Gammaproteobacteria</taxon>
        <taxon>Alteromonadales</taxon>
        <taxon>Colwelliaceae</taxon>
        <taxon>Colwellia</taxon>
    </lineage>
</organism>
<dbReference type="RefSeq" id="WP_138623881.1">
    <property type="nucleotide sequence ID" value="NZ_SZVP01000013.1"/>
</dbReference>
<proteinExistence type="inferred from homology"/>
<keyword evidence="7 9" id="KW-0472">Membrane</keyword>
<feature type="transmembrane region" description="Helical" evidence="9">
    <location>
        <begin position="39"/>
        <end position="58"/>
    </location>
</feature>
<evidence type="ECO:0000256" key="1">
    <source>
        <dbReference type="ARBA" id="ARBA00004651"/>
    </source>
</evidence>
<feature type="transmembrane region" description="Helical" evidence="9">
    <location>
        <begin position="198"/>
        <end position="220"/>
    </location>
</feature>
<sequence length="492" mass="52474">MAKLTKSKSPTILDASIPVITLVTLLTVAVSYFGDSSSYGPNQIALLIAMGVAIVIGIKNGHQWHDVEKAITNGIALSLGAVMILLAVGSLIGTWLLSGTVPTMIYYGLNILDPSWFYAAACVMCAVVSMSIGSSWTTAATIGVALIGIAQGLGLSPAITAGAVISGAYFGDKISPLSETTNLAPAIAGSELFAHIRYMFWTTMPSIATALILFIILGFTETTSNNYQSIELLSKQLSEQFNLSLFNLVPLFVLLALAIKKVPAFPAVAIGALTGGLWAVLFQQELILRLASSNTDVLTANITVVWTAFFDGVVIETGNKDLNELLSGGGMSSMLNTVWLIICALSFGAVLEYLGMLKKFVDVILKSAKSTGSLIASTVATCIGANILTADQYIAIVMPGRMYKEEYARRGLDPLVLSRTLEDSATITSPLVPWNSCAVYMSGVLLVNPLDYMFYCFFNWINPILAVVYGFIGFNIKKLTQKTSDNTAEQAV</sequence>
<feature type="transmembrane region" description="Helical" evidence="9">
    <location>
        <begin position="70"/>
        <end position="96"/>
    </location>
</feature>
<keyword evidence="2" id="KW-0813">Transport</keyword>
<keyword evidence="5 9" id="KW-0812">Transmembrane</keyword>
<feature type="transmembrane region" description="Helical" evidence="9">
    <location>
        <begin position="295"/>
        <end position="315"/>
    </location>
</feature>
<feature type="transmembrane region" description="Helical" evidence="9">
    <location>
        <begin position="116"/>
        <end position="137"/>
    </location>
</feature>
<dbReference type="EMBL" id="SZVP01000013">
    <property type="protein sequence ID" value="TMM43743.1"/>
    <property type="molecule type" value="Genomic_DNA"/>
</dbReference>
<keyword evidence="3" id="KW-0050">Antiport</keyword>
<comment type="subcellular location">
    <subcellularLocation>
        <location evidence="1">Cell membrane</location>
        <topology evidence="1">Multi-pass membrane protein</topology>
    </subcellularLocation>
</comment>
<dbReference type="InterPro" id="IPR004770">
    <property type="entry name" value="Na/H_antiport_NhaC"/>
</dbReference>
<dbReference type="GO" id="GO:0015297">
    <property type="term" value="F:antiporter activity"/>
    <property type="evidence" value="ECO:0007669"/>
    <property type="project" value="UniProtKB-KW"/>
</dbReference>
<dbReference type="PANTHER" id="PTHR33451">
    <property type="entry name" value="MALATE-2H(+)/NA(+)-LACTATE ANTIPORTER"/>
    <property type="match status" value="1"/>
</dbReference>
<keyword evidence="4" id="KW-1003">Cell membrane</keyword>
<keyword evidence="6 9" id="KW-1133">Transmembrane helix</keyword>
<dbReference type="NCBIfam" id="TIGR00931">
    <property type="entry name" value="antiport_nhaC"/>
    <property type="match status" value="1"/>
</dbReference>
<evidence type="ECO:0000313" key="11">
    <source>
        <dbReference type="EMBL" id="TMM43743.1"/>
    </source>
</evidence>
<feature type="transmembrane region" description="Helical" evidence="9">
    <location>
        <begin position="241"/>
        <end position="259"/>
    </location>
</feature>
<keyword evidence="12" id="KW-1185">Reference proteome</keyword>
<dbReference type="OrthoDB" id="9762978at2"/>
<evidence type="ECO:0000256" key="8">
    <source>
        <dbReference type="ARBA" id="ARBA00038435"/>
    </source>
</evidence>
<name>A0A8H2JK57_9GAMM</name>
<dbReference type="Proteomes" id="UP000307702">
    <property type="component" value="Unassembled WGS sequence"/>
</dbReference>
<evidence type="ECO:0000256" key="3">
    <source>
        <dbReference type="ARBA" id="ARBA00022449"/>
    </source>
</evidence>
<dbReference type="AlphaFoldDB" id="A0A8H2JK57"/>
<evidence type="ECO:0000256" key="7">
    <source>
        <dbReference type="ARBA" id="ARBA00023136"/>
    </source>
</evidence>
<evidence type="ECO:0000256" key="9">
    <source>
        <dbReference type="SAM" id="Phobius"/>
    </source>
</evidence>
<dbReference type="InterPro" id="IPR052180">
    <property type="entry name" value="NhaC_Na-H+_Antiporter"/>
</dbReference>
<comment type="similarity">
    <text evidence="8">Belongs to the NhaC Na(+)/H(+) (TC 2.A.35) antiporter family.</text>
</comment>
<feature type="domain" description="Na+/H+ antiporter NhaC-like C-terminal" evidence="10">
    <location>
        <begin position="167"/>
        <end position="474"/>
    </location>
</feature>
<gene>
    <name evidence="11" type="primary">nhaC</name>
    <name evidence="11" type="ORF">FCS21_12500</name>
</gene>
<evidence type="ECO:0000259" key="10">
    <source>
        <dbReference type="Pfam" id="PF03553"/>
    </source>
</evidence>
<feature type="transmembrane region" description="Helical" evidence="9">
    <location>
        <begin position="265"/>
        <end position="283"/>
    </location>
</feature>
<comment type="caution">
    <text evidence="11">The sequence shown here is derived from an EMBL/GenBank/DDBJ whole genome shotgun (WGS) entry which is preliminary data.</text>
</comment>
<feature type="transmembrane region" description="Helical" evidence="9">
    <location>
        <begin position="452"/>
        <end position="472"/>
    </location>
</feature>
<evidence type="ECO:0000256" key="6">
    <source>
        <dbReference type="ARBA" id="ARBA00022989"/>
    </source>
</evidence>
<evidence type="ECO:0000256" key="5">
    <source>
        <dbReference type="ARBA" id="ARBA00022692"/>
    </source>
</evidence>
<dbReference type="Pfam" id="PF03553">
    <property type="entry name" value="Na_H_antiporter"/>
    <property type="match status" value="1"/>
</dbReference>
<evidence type="ECO:0000256" key="2">
    <source>
        <dbReference type="ARBA" id="ARBA00022448"/>
    </source>
</evidence>
<feature type="transmembrane region" description="Helical" evidence="9">
    <location>
        <begin position="374"/>
        <end position="396"/>
    </location>
</feature>
<accession>A0A8H2JK57</accession>
<evidence type="ECO:0000313" key="12">
    <source>
        <dbReference type="Proteomes" id="UP000307702"/>
    </source>
</evidence>
<dbReference type="InterPro" id="IPR018461">
    <property type="entry name" value="Na/H_Antiport_NhaC-like_C"/>
</dbReference>
<feature type="transmembrane region" description="Helical" evidence="9">
    <location>
        <begin position="144"/>
        <end position="170"/>
    </location>
</feature>